<gene>
    <name evidence="1" type="ORF">O2U02_07070</name>
</gene>
<sequence length="105" mass="12341">MNENIDNMFDELRNEFSKSIYQKLKLVIYDVDGNSYLEYDEFEEKLFSNLYINYGIDSIGISRDENNLFDIDTDVYMDQENLAIIGKAISIATKHLCKIEFEESN</sequence>
<evidence type="ECO:0000313" key="1">
    <source>
        <dbReference type="EMBL" id="WHS17238.1"/>
    </source>
</evidence>
<accession>A0ABD7YTJ1</accession>
<dbReference type="AlphaFoldDB" id="A0ABD7YTJ1"/>
<protein>
    <recommendedName>
        <fullName evidence="3">EF-hand domain-containing protein</fullName>
    </recommendedName>
</protein>
<dbReference type="Proteomes" id="UP001224533">
    <property type="component" value="Chromosome"/>
</dbReference>
<evidence type="ECO:0008006" key="3">
    <source>
        <dbReference type="Google" id="ProtNLM"/>
    </source>
</evidence>
<evidence type="ECO:0000313" key="2">
    <source>
        <dbReference type="Proteomes" id="UP001224533"/>
    </source>
</evidence>
<proteinExistence type="predicted"/>
<organism evidence="1 2">
    <name type="scientific">Ligilactobacillus salivarius</name>
    <dbReference type="NCBI Taxonomy" id="1624"/>
    <lineage>
        <taxon>Bacteria</taxon>
        <taxon>Bacillati</taxon>
        <taxon>Bacillota</taxon>
        <taxon>Bacilli</taxon>
        <taxon>Lactobacillales</taxon>
        <taxon>Lactobacillaceae</taxon>
        <taxon>Ligilactobacillus</taxon>
    </lineage>
</organism>
<dbReference type="EMBL" id="CP114509">
    <property type="protein sequence ID" value="WHS17238.1"/>
    <property type="molecule type" value="Genomic_DNA"/>
</dbReference>
<name>A0ABD7YTJ1_9LACO</name>
<reference evidence="1 2" key="1">
    <citation type="submission" date="2022-12" db="EMBL/GenBank/DDBJ databases">
        <title>Assessment of beneficial effects and identification of host adaptation-associated genes of Ligilactobacillus salivarius isolated from Meles meles.</title>
        <authorList>
            <person name="Wang Y."/>
        </authorList>
    </citation>
    <scope>NUCLEOTIDE SEQUENCE [LARGE SCALE GENOMIC DNA]</scope>
    <source>
        <strain evidence="1 2">S35</strain>
    </source>
</reference>
<dbReference type="RefSeq" id="WP_283473513.1">
    <property type="nucleotide sequence ID" value="NZ_CP114501.1"/>
</dbReference>